<protein>
    <submittedName>
        <fullName evidence="2">Sugar phosphate isomerase/epimerase</fullName>
    </submittedName>
</protein>
<name>A0A5R9LDF2_9ENTR</name>
<dbReference type="Proteomes" id="UP000307430">
    <property type="component" value="Unassembled WGS sequence"/>
</dbReference>
<dbReference type="InterPro" id="IPR013022">
    <property type="entry name" value="Xyl_isomerase-like_TIM-brl"/>
</dbReference>
<dbReference type="InterPro" id="IPR050312">
    <property type="entry name" value="IolE/XylAMocC-like"/>
</dbReference>
<dbReference type="PANTHER" id="PTHR12110:SF48">
    <property type="entry name" value="BLL3656 PROTEIN"/>
    <property type="match status" value="1"/>
</dbReference>
<keyword evidence="2" id="KW-0413">Isomerase</keyword>
<dbReference type="GO" id="GO:0016853">
    <property type="term" value="F:isomerase activity"/>
    <property type="evidence" value="ECO:0007669"/>
    <property type="project" value="UniProtKB-KW"/>
</dbReference>
<dbReference type="Pfam" id="PF01261">
    <property type="entry name" value="AP_endonuc_2"/>
    <property type="match status" value="1"/>
</dbReference>
<dbReference type="AlphaFoldDB" id="A0A5R9LDF2"/>
<dbReference type="InterPro" id="IPR036237">
    <property type="entry name" value="Xyl_isomerase-like_sf"/>
</dbReference>
<dbReference type="PANTHER" id="PTHR12110">
    <property type="entry name" value="HYDROXYPYRUVATE ISOMERASE"/>
    <property type="match status" value="1"/>
</dbReference>
<feature type="domain" description="Xylose isomerase-like TIM barrel" evidence="1">
    <location>
        <begin position="21"/>
        <end position="252"/>
    </location>
</feature>
<dbReference type="RefSeq" id="WP_138362402.1">
    <property type="nucleotide sequence ID" value="NZ_JBCIVH010000003.1"/>
</dbReference>
<dbReference type="Gene3D" id="3.20.20.150">
    <property type="entry name" value="Divalent-metal-dependent TIM barrel enzymes"/>
    <property type="match status" value="1"/>
</dbReference>
<accession>A0A5R9LDF2</accession>
<proteinExistence type="predicted"/>
<evidence type="ECO:0000313" key="2">
    <source>
        <dbReference type="EMBL" id="TLV10546.1"/>
    </source>
</evidence>
<reference evidence="2 3" key="1">
    <citation type="submission" date="2019-05" db="EMBL/GenBank/DDBJ databases">
        <title>Genome sequence of Klebsiella sp strain TOUT106.</title>
        <authorList>
            <person name="Rahi P."/>
            <person name="Chaudhari D."/>
        </authorList>
    </citation>
    <scope>NUCLEOTIDE SEQUENCE [LARGE SCALE GENOMIC DNA]</scope>
    <source>
        <strain evidence="2 3">TOUT106</strain>
    </source>
</reference>
<comment type="caution">
    <text evidence="2">The sequence shown here is derived from an EMBL/GenBank/DDBJ whole genome shotgun (WGS) entry which is preliminary data.</text>
</comment>
<keyword evidence="3" id="KW-1185">Reference proteome</keyword>
<gene>
    <name evidence="2" type="ORF">FE839_19315</name>
</gene>
<dbReference type="SUPFAM" id="SSF51658">
    <property type="entry name" value="Xylose isomerase-like"/>
    <property type="match status" value="1"/>
</dbReference>
<dbReference type="EMBL" id="VCHQ01000027">
    <property type="protein sequence ID" value="TLV10546.1"/>
    <property type="molecule type" value="Genomic_DNA"/>
</dbReference>
<evidence type="ECO:0000259" key="1">
    <source>
        <dbReference type="Pfam" id="PF01261"/>
    </source>
</evidence>
<sequence>MKTALHGVSVWYSNAVTQLSIAKESGFDALEILPEHLFRYLDNGGTFEAYRHLMQHYDIEVSCINALKRIGRYQPGEREEMLREAEKISHAAQELKCPVVQIMALTELDHLSEDERNDILVRNIRDIADIGKQYGVKYQIEIVAFTRFNTLRQALEIIKRVGRDNIGLVIDFWHLHAGGGTTPDEVANMDVNLIYGVHFCDGRAAKPGEAWDEWVQRDYQPGEGDVDIAAWIKAVKATGYNGVWAPEQLSPTHWEDDLYQIGKDNYQSLIEYTA</sequence>
<evidence type="ECO:0000313" key="3">
    <source>
        <dbReference type="Proteomes" id="UP000307430"/>
    </source>
</evidence>
<organism evidence="2 3">
    <name type="scientific">Klebsiella indica</name>
    <dbReference type="NCBI Taxonomy" id="2582917"/>
    <lineage>
        <taxon>Bacteria</taxon>
        <taxon>Pseudomonadati</taxon>
        <taxon>Pseudomonadota</taxon>
        <taxon>Gammaproteobacteria</taxon>
        <taxon>Enterobacterales</taxon>
        <taxon>Enterobacteriaceae</taxon>
        <taxon>Klebsiella/Raoultella group</taxon>
        <taxon>Klebsiella</taxon>
    </lineage>
</organism>